<proteinExistence type="predicted"/>
<name>A0A511Y863_9FLAO</name>
<dbReference type="EMBL" id="BJYI01000005">
    <property type="protein sequence ID" value="GEN71363.1"/>
    <property type="molecule type" value="Genomic_DNA"/>
</dbReference>
<comment type="caution">
    <text evidence="1">The sequence shown here is derived from an EMBL/GenBank/DDBJ whole genome shotgun (WGS) entry which is preliminary data.</text>
</comment>
<gene>
    <name evidence="1" type="ORF">CLA01_14350</name>
</gene>
<accession>A0A511Y863</accession>
<evidence type="ECO:0000313" key="1">
    <source>
        <dbReference type="EMBL" id="GEN71363.1"/>
    </source>
</evidence>
<evidence type="ECO:0000313" key="2">
    <source>
        <dbReference type="Proteomes" id="UP000321150"/>
    </source>
</evidence>
<dbReference type="AlphaFoldDB" id="A0A511Y863"/>
<organism evidence="1 2">
    <name type="scientific">Chryseobacterium lathyri</name>
    <dbReference type="NCBI Taxonomy" id="395933"/>
    <lineage>
        <taxon>Bacteria</taxon>
        <taxon>Pseudomonadati</taxon>
        <taxon>Bacteroidota</taxon>
        <taxon>Flavobacteriia</taxon>
        <taxon>Flavobacteriales</taxon>
        <taxon>Weeksellaceae</taxon>
        <taxon>Chryseobacterium group</taxon>
        <taxon>Chryseobacterium</taxon>
    </lineage>
</organism>
<reference evidence="1 2" key="1">
    <citation type="submission" date="2019-07" db="EMBL/GenBank/DDBJ databases">
        <title>Whole genome shotgun sequence of Chryseobacterium lathyri NBRC 105250.</title>
        <authorList>
            <person name="Hosoyama A."/>
            <person name="Uohara A."/>
            <person name="Ohji S."/>
            <person name="Ichikawa N."/>
        </authorList>
    </citation>
    <scope>NUCLEOTIDE SEQUENCE [LARGE SCALE GENOMIC DNA]</scope>
    <source>
        <strain evidence="1 2">NBRC 105250</strain>
    </source>
</reference>
<dbReference type="OrthoDB" id="705292at2"/>
<sequence>MINLNFEHNMKPIKKISIALALMIFNAFYTQVAIGKETIDGRSTILDFNNTSTNTKGLILPATQGIPAGSPANGTFVFDTSDGKVKVYENNTWKALSDVGNVASVIPNDSDEAGNGVVIGNKEGSADGVLVLESPDKAMILPKISSPHLNVKNPYPGMICYDTVSKTFAVFDGTVWNYWK</sequence>
<protein>
    <submittedName>
        <fullName evidence="1">Uncharacterized protein</fullName>
    </submittedName>
</protein>
<dbReference type="Proteomes" id="UP000321150">
    <property type="component" value="Unassembled WGS sequence"/>
</dbReference>